<feature type="signal peptide" evidence="1">
    <location>
        <begin position="1"/>
        <end position="21"/>
    </location>
</feature>
<dbReference type="EMBL" id="ML987202">
    <property type="protein sequence ID" value="KAF2244927.1"/>
    <property type="molecule type" value="Genomic_DNA"/>
</dbReference>
<reference evidence="2" key="1">
    <citation type="journal article" date="2020" name="Stud. Mycol.">
        <title>101 Dothideomycetes genomes: a test case for predicting lifestyles and emergence of pathogens.</title>
        <authorList>
            <person name="Haridas S."/>
            <person name="Albert R."/>
            <person name="Binder M."/>
            <person name="Bloem J."/>
            <person name="Labutti K."/>
            <person name="Salamov A."/>
            <person name="Andreopoulos B."/>
            <person name="Baker S."/>
            <person name="Barry K."/>
            <person name="Bills G."/>
            <person name="Bluhm B."/>
            <person name="Cannon C."/>
            <person name="Castanera R."/>
            <person name="Culley D."/>
            <person name="Daum C."/>
            <person name="Ezra D."/>
            <person name="Gonzalez J."/>
            <person name="Henrissat B."/>
            <person name="Kuo A."/>
            <person name="Liang C."/>
            <person name="Lipzen A."/>
            <person name="Lutzoni F."/>
            <person name="Magnuson J."/>
            <person name="Mondo S."/>
            <person name="Nolan M."/>
            <person name="Ohm R."/>
            <person name="Pangilinan J."/>
            <person name="Park H.-J."/>
            <person name="Ramirez L."/>
            <person name="Alfaro M."/>
            <person name="Sun H."/>
            <person name="Tritt A."/>
            <person name="Yoshinaga Y."/>
            <person name="Zwiers L.-H."/>
            <person name="Turgeon B."/>
            <person name="Goodwin S."/>
            <person name="Spatafora J."/>
            <person name="Crous P."/>
            <person name="Grigoriev I."/>
        </authorList>
    </citation>
    <scope>NUCLEOTIDE SEQUENCE</scope>
    <source>
        <strain evidence="2">CBS 122368</strain>
    </source>
</reference>
<proteinExistence type="predicted"/>
<protein>
    <recommendedName>
        <fullName evidence="4">Secreted protein</fullName>
    </recommendedName>
</protein>
<dbReference type="GeneID" id="54589786"/>
<accession>A0A6A6I3T3</accession>
<evidence type="ECO:0000256" key="1">
    <source>
        <dbReference type="SAM" id="SignalP"/>
    </source>
</evidence>
<dbReference type="AlphaFoldDB" id="A0A6A6I3T3"/>
<name>A0A6A6I3T3_9PLEO</name>
<keyword evidence="1" id="KW-0732">Signal</keyword>
<evidence type="ECO:0000313" key="3">
    <source>
        <dbReference type="Proteomes" id="UP000800094"/>
    </source>
</evidence>
<keyword evidence="3" id="KW-1185">Reference proteome</keyword>
<organism evidence="2 3">
    <name type="scientific">Trematosphaeria pertusa</name>
    <dbReference type="NCBI Taxonomy" id="390896"/>
    <lineage>
        <taxon>Eukaryota</taxon>
        <taxon>Fungi</taxon>
        <taxon>Dikarya</taxon>
        <taxon>Ascomycota</taxon>
        <taxon>Pezizomycotina</taxon>
        <taxon>Dothideomycetes</taxon>
        <taxon>Pleosporomycetidae</taxon>
        <taxon>Pleosporales</taxon>
        <taxon>Massarineae</taxon>
        <taxon>Trematosphaeriaceae</taxon>
        <taxon>Trematosphaeria</taxon>
    </lineage>
</organism>
<evidence type="ECO:0000313" key="2">
    <source>
        <dbReference type="EMBL" id="KAF2244927.1"/>
    </source>
</evidence>
<sequence>MKWLHCLATFVLMGRWPWPHSLPWSINDMVYQDSTLRSSTSCLDRYILPTVSAYLKSFEGCSRCIRELGPTGVVDLRARGLRRA</sequence>
<dbReference type="RefSeq" id="XP_033679931.1">
    <property type="nucleotide sequence ID" value="XM_033836456.1"/>
</dbReference>
<dbReference type="Proteomes" id="UP000800094">
    <property type="component" value="Unassembled WGS sequence"/>
</dbReference>
<gene>
    <name evidence="2" type="ORF">BU26DRAFT_89333</name>
</gene>
<evidence type="ECO:0008006" key="4">
    <source>
        <dbReference type="Google" id="ProtNLM"/>
    </source>
</evidence>
<feature type="chain" id="PRO_5025443924" description="Secreted protein" evidence="1">
    <location>
        <begin position="22"/>
        <end position="84"/>
    </location>
</feature>